<dbReference type="Proteomes" id="UP000323974">
    <property type="component" value="Chromosome"/>
</dbReference>
<proteinExistence type="predicted"/>
<name>A0AAE6MPV7_HAEPH</name>
<evidence type="ECO:0000313" key="2">
    <source>
        <dbReference type="Proteomes" id="UP000323974"/>
    </source>
</evidence>
<reference evidence="1 2" key="1">
    <citation type="submission" date="2019-04" db="EMBL/GenBank/DDBJ databases">
        <title>Complete Genome and Methylome Analysis of Haemophilus haemolyticus NEB129.</title>
        <authorList>
            <person name="Fomenkov A."/>
            <person name="Roberts R.J."/>
            <person name="Anton B.P."/>
            <person name="Vincze T."/>
        </authorList>
    </citation>
    <scope>NUCLEOTIDE SEQUENCE [LARGE SCALE GENOMIC DNA]</scope>
    <source>
        <strain evidence="1 2">NEB129</strain>
    </source>
</reference>
<dbReference type="KEGG" id="hpaa:E5Q53_09765"/>
<accession>A0AAE6MPV7</accession>
<dbReference type="RefSeq" id="WP_005705665.1">
    <property type="nucleotide sequence ID" value="NZ_CP038817.1"/>
</dbReference>
<dbReference type="EMBL" id="CP038817">
    <property type="protein sequence ID" value="QEN11685.1"/>
    <property type="molecule type" value="Genomic_DNA"/>
</dbReference>
<dbReference type="GeneID" id="78223379"/>
<evidence type="ECO:0000313" key="1">
    <source>
        <dbReference type="EMBL" id="QEN11685.1"/>
    </source>
</evidence>
<gene>
    <name evidence="1" type="ORF">E5Q53_09765</name>
</gene>
<protein>
    <submittedName>
        <fullName evidence="1">Uncharacterized protein</fullName>
    </submittedName>
</protein>
<sequence>MPKYQLTLTEKQMGDVGEDFRAYRAWRREKKKSNAERSLAKLDEYGISYQTKNYTHYIITHNGKTLDYYPSTGLWWDRVNKKQRRGIRQLLNHLEIKRVEEEMENEN</sequence>
<dbReference type="AlphaFoldDB" id="A0AAE6MPV7"/>
<organism evidence="1 2">
    <name type="scientific">Haemophilus parahaemolyticus</name>
    <dbReference type="NCBI Taxonomy" id="735"/>
    <lineage>
        <taxon>Bacteria</taxon>
        <taxon>Pseudomonadati</taxon>
        <taxon>Pseudomonadota</taxon>
        <taxon>Gammaproteobacteria</taxon>
        <taxon>Pasteurellales</taxon>
        <taxon>Pasteurellaceae</taxon>
        <taxon>Haemophilus</taxon>
    </lineage>
</organism>